<keyword evidence="2" id="KW-0804">Transcription</keyword>
<comment type="caution">
    <text evidence="3">Lacks conserved residue(s) required for the propagation of feature annotation.</text>
</comment>
<evidence type="ECO:0000313" key="5">
    <source>
        <dbReference type="Proteomes" id="UP000596660"/>
    </source>
</evidence>
<dbReference type="KEGG" id="cqi:110717890"/>
<sequence>MPHSDSLLPKRSTSFPLQLPGKWLMNNQTIKKPLKSYGESSSYVPRSTNNSCVGWVLTLLHECAKTISQKNPSKCQQILWVLNEVASAYGDCDQRLAYYFLKALFAKANNSGLQLYNTLKIIEEKNYCFDTYVKLMLKFQEVSPWTTFGHVASNGAILEALDGESNLHIIDLSNTLCTQWPMLLEALATRNDETPHLRLTLVVSTSLETIIIKEITKKMEKFARLMGVPFNFHVIGGLDHLGEIKKEDLGLQEGEVVVVNCIQALQRVRVEKRTDVIDMIRSTKPRVVTIVEEEVDLTSTRSDFGKCFEECLRFHRLYFEMLEESFLPISNERLKLERNRSRNIVNSLAFDDGEIEEEYWRPDNASQWTKRLKEAFCPFHFNDEILGDVQALLRRYNTSWSLALPQRDHEVGIHLKWRDETVVWASAWKPNLAPSPQNPS</sequence>
<feature type="region of interest" description="SAW" evidence="3">
    <location>
        <begin position="349"/>
        <end position="429"/>
    </location>
</feature>
<keyword evidence="5" id="KW-1185">Reference proteome</keyword>
<dbReference type="EnsemblPlants" id="AUR62002355-RA">
    <property type="protein sequence ID" value="AUR62002355-RA:cds"/>
    <property type="gene ID" value="AUR62002355"/>
</dbReference>
<feature type="region of interest" description="VHIID" evidence="3">
    <location>
        <begin position="136"/>
        <end position="201"/>
    </location>
</feature>
<dbReference type="PANTHER" id="PTHR31636">
    <property type="entry name" value="OSJNBA0084A10.13 PROTEIN-RELATED"/>
    <property type="match status" value="1"/>
</dbReference>
<evidence type="ECO:0000256" key="1">
    <source>
        <dbReference type="ARBA" id="ARBA00023015"/>
    </source>
</evidence>
<dbReference type="Proteomes" id="UP000596660">
    <property type="component" value="Unplaced"/>
</dbReference>
<feature type="short sequence motif" description="VHIID" evidence="3">
    <location>
        <begin position="167"/>
        <end position="171"/>
    </location>
</feature>
<evidence type="ECO:0000313" key="4">
    <source>
        <dbReference type="EnsemblPlants" id="AUR62002355-RA:cds"/>
    </source>
</evidence>
<proteinExistence type="inferred from homology"/>
<name>A0A803KTJ7_CHEQI</name>
<dbReference type="RefSeq" id="XP_021752366.1">
    <property type="nucleotide sequence ID" value="XM_021896674.1"/>
</dbReference>
<reference evidence="4" key="1">
    <citation type="journal article" date="2017" name="Nature">
        <title>The genome of Chenopodium quinoa.</title>
        <authorList>
            <person name="Jarvis D.E."/>
            <person name="Ho Y.S."/>
            <person name="Lightfoot D.J."/>
            <person name="Schmoeckel S.M."/>
            <person name="Li B."/>
            <person name="Borm T.J.A."/>
            <person name="Ohyanagi H."/>
            <person name="Mineta K."/>
            <person name="Michell C.T."/>
            <person name="Saber N."/>
            <person name="Kharbatia N.M."/>
            <person name="Rupper R.R."/>
            <person name="Sharp A.R."/>
            <person name="Dally N."/>
            <person name="Boughton B.A."/>
            <person name="Woo Y.H."/>
            <person name="Gao G."/>
            <person name="Schijlen E.G.W.M."/>
            <person name="Guo X."/>
            <person name="Momin A.A."/>
            <person name="Negrao S."/>
            <person name="Al-Babili S."/>
            <person name="Gehring C."/>
            <person name="Roessner U."/>
            <person name="Jung C."/>
            <person name="Murphy K."/>
            <person name="Arold S.T."/>
            <person name="Gojobori T."/>
            <person name="van der Linden C.G."/>
            <person name="van Loo E.N."/>
            <person name="Jellen E.N."/>
            <person name="Maughan P.J."/>
            <person name="Tester M."/>
        </authorList>
    </citation>
    <scope>NUCLEOTIDE SEQUENCE [LARGE SCALE GENOMIC DNA]</scope>
    <source>
        <strain evidence="4">cv. PI 614886</strain>
    </source>
</reference>
<reference evidence="4" key="2">
    <citation type="submission" date="2021-03" db="UniProtKB">
        <authorList>
            <consortium name="EnsemblPlants"/>
        </authorList>
    </citation>
    <scope>IDENTIFICATION</scope>
</reference>
<evidence type="ECO:0000256" key="3">
    <source>
        <dbReference type="PROSITE-ProRule" id="PRU01191"/>
    </source>
</evidence>
<dbReference type="Pfam" id="PF03514">
    <property type="entry name" value="GRAS"/>
    <property type="match status" value="1"/>
</dbReference>
<dbReference type="AlphaFoldDB" id="A0A803KTJ7"/>
<gene>
    <name evidence="4" type="primary">LOC110717890</name>
</gene>
<dbReference type="PROSITE" id="PS50985">
    <property type="entry name" value="GRAS"/>
    <property type="match status" value="1"/>
</dbReference>
<dbReference type="InterPro" id="IPR005202">
    <property type="entry name" value="TF_GRAS"/>
</dbReference>
<protein>
    <submittedName>
        <fullName evidence="4">Uncharacterized protein</fullName>
    </submittedName>
</protein>
<dbReference type="Gramene" id="AUR62002355-RA">
    <property type="protein sequence ID" value="AUR62002355-RA:cds"/>
    <property type="gene ID" value="AUR62002355"/>
</dbReference>
<evidence type="ECO:0000256" key="2">
    <source>
        <dbReference type="ARBA" id="ARBA00023163"/>
    </source>
</evidence>
<organism evidence="4 5">
    <name type="scientific">Chenopodium quinoa</name>
    <name type="common">Quinoa</name>
    <dbReference type="NCBI Taxonomy" id="63459"/>
    <lineage>
        <taxon>Eukaryota</taxon>
        <taxon>Viridiplantae</taxon>
        <taxon>Streptophyta</taxon>
        <taxon>Embryophyta</taxon>
        <taxon>Tracheophyta</taxon>
        <taxon>Spermatophyta</taxon>
        <taxon>Magnoliopsida</taxon>
        <taxon>eudicotyledons</taxon>
        <taxon>Gunneridae</taxon>
        <taxon>Pentapetalae</taxon>
        <taxon>Caryophyllales</taxon>
        <taxon>Chenopodiaceae</taxon>
        <taxon>Chenopodioideae</taxon>
        <taxon>Atripliceae</taxon>
        <taxon>Chenopodium</taxon>
    </lineage>
</organism>
<dbReference type="GeneID" id="110717890"/>
<dbReference type="OrthoDB" id="1913536at2759"/>
<keyword evidence="1" id="KW-0805">Transcription regulation</keyword>
<comment type="similarity">
    <text evidence="3">Belongs to the GRAS family.</text>
</comment>
<accession>A0A803KTJ7</accession>
<dbReference type="OMA" id="RCYKTLT"/>
<dbReference type="SMR" id="A0A803KTJ7"/>